<proteinExistence type="predicted"/>
<comment type="caution">
    <text evidence="1">The sequence shown here is derived from an EMBL/GenBank/DDBJ whole genome shotgun (WGS) entry which is preliminary data.</text>
</comment>
<protein>
    <recommendedName>
        <fullName evidence="3">Membrane-associated protease 1</fullName>
    </recommendedName>
</protein>
<reference evidence="2" key="1">
    <citation type="submission" date="2016-01" db="EMBL/GenBank/DDBJ databases">
        <authorList>
            <person name="Mitreva M."/>
            <person name="Pepin K.H."/>
            <person name="Mihindukulasuriya K.A."/>
            <person name="Fulton R."/>
            <person name="Fronick C."/>
            <person name="O'Laughlin M."/>
            <person name="Miner T."/>
            <person name="Herter B."/>
            <person name="Rosa B.A."/>
            <person name="Cordes M."/>
            <person name="Tomlinson C."/>
            <person name="Wollam A."/>
            <person name="Palsikar V.B."/>
            <person name="Mardis E.R."/>
            <person name="Wilson R.K."/>
        </authorList>
    </citation>
    <scope>NUCLEOTIDE SEQUENCE [LARGE SCALE GENOMIC DNA]</scope>
    <source>
        <strain evidence="2">DNF00896</strain>
    </source>
</reference>
<evidence type="ECO:0000313" key="2">
    <source>
        <dbReference type="Proteomes" id="UP000070394"/>
    </source>
</evidence>
<dbReference type="Proteomes" id="UP000070394">
    <property type="component" value="Unassembled WGS sequence"/>
</dbReference>
<gene>
    <name evidence="1" type="ORF">HMPREF1866_01546</name>
</gene>
<dbReference type="PATRIC" id="fig|467210.3.peg.1531"/>
<evidence type="ECO:0008006" key="3">
    <source>
        <dbReference type="Google" id="ProtNLM"/>
    </source>
</evidence>
<sequence>MGIRFRVTGSEVADFDERSIVNAEFLSESPKDSNAKATDYGLGVKVWGRVLYNVGADSDDVLKLAKWSQIPSENADCYRVAEVTVVSAGAVVRKYVIPNAFVVEYSERADDVSGTGEFYIHIRQKKDNNAKVTVEGGYAGE</sequence>
<dbReference type="STRING" id="467210.HMPREF1866_01546"/>
<dbReference type="AlphaFoldDB" id="A0A133ZNY8"/>
<dbReference type="RefSeq" id="WP_060931279.1">
    <property type="nucleotide sequence ID" value="NZ_KQ959831.1"/>
</dbReference>
<organism evidence="1 2">
    <name type="scientific">Lachnoanaerobaculum saburreum</name>
    <dbReference type="NCBI Taxonomy" id="467210"/>
    <lineage>
        <taxon>Bacteria</taxon>
        <taxon>Bacillati</taxon>
        <taxon>Bacillota</taxon>
        <taxon>Clostridia</taxon>
        <taxon>Lachnospirales</taxon>
        <taxon>Lachnospiraceae</taxon>
        <taxon>Lachnoanaerobaculum</taxon>
    </lineage>
</organism>
<dbReference type="OrthoDB" id="9810984at2"/>
<accession>A0A133ZNY8</accession>
<keyword evidence="2" id="KW-1185">Reference proteome</keyword>
<name>A0A133ZNY8_9FIRM</name>
<dbReference type="EMBL" id="LSDA01000095">
    <property type="protein sequence ID" value="KXB57151.1"/>
    <property type="molecule type" value="Genomic_DNA"/>
</dbReference>
<evidence type="ECO:0000313" key="1">
    <source>
        <dbReference type="EMBL" id="KXB57151.1"/>
    </source>
</evidence>